<accession>A0A507QPP9</accession>
<dbReference type="GO" id="GO:0042276">
    <property type="term" value="P:error-prone translesion synthesis"/>
    <property type="evidence" value="ECO:0007669"/>
    <property type="project" value="TreeGrafter"/>
</dbReference>
<dbReference type="EMBL" id="VIFY01000107">
    <property type="protein sequence ID" value="TQB70449.1"/>
    <property type="molecule type" value="Genomic_DNA"/>
</dbReference>
<dbReference type="InterPro" id="IPR024728">
    <property type="entry name" value="PolY_HhH_motif"/>
</dbReference>
<dbReference type="FunFam" id="3.30.70.270:FF:000014">
    <property type="entry name" value="DNA polymerase kappa subunit"/>
    <property type="match status" value="1"/>
</dbReference>
<dbReference type="GO" id="GO:0003887">
    <property type="term" value="F:DNA-directed DNA polymerase activity"/>
    <property type="evidence" value="ECO:0007669"/>
    <property type="project" value="InterPro"/>
</dbReference>
<feature type="domain" description="UmuC" evidence="4">
    <location>
        <begin position="118"/>
        <end position="297"/>
    </location>
</feature>
<reference evidence="5 6" key="1">
    <citation type="submission" date="2019-06" db="EMBL/GenBank/DDBJ databases">
        <title>Wine fermentation using esterase from Monascus purpureus.</title>
        <authorList>
            <person name="Geng C."/>
            <person name="Zhang Y."/>
        </authorList>
    </citation>
    <scope>NUCLEOTIDE SEQUENCE [LARGE SCALE GENOMIC DNA]</scope>
    <source>
        <strain evidence="5">HQ1</strain>
    </source>
</reference>
<dbReference type="FunFam" id="3.40.1170.60:FF:000012">
    <property type="entry name" value="Putative DNA-directed polymerase kappa"/>
    <property type="match status" value="1"/>
</dbReference>
<dbReference type="SUPFAM" id="SSF100879">
    <property type="entry name" value="Lesion bypass DNA polymerase (Y-family), little finger domain"/>
    <property type="match status" value="1"/>
</dbReference>
<dbReference type="InterPro" id="IPR022880">
    <property type="entry name" value="DNApol_IV"/>
</dbReference>
<evidence type="ECO:0000256" key="3">
    <source>
        <dbReference type="SAM" id="MobiDB-lite"/>
    </source>
</evidence>
<dbReference type="InterPro" id="IPR036775">
    <property type="entry name" value="DNA_pol_Y-fam_lit_finger_sf"/>
</dbReference>
<dbReference type="Gene3D" id="1.10.150.810">
    <property type="match status" value="1"/>
</dbReference>
<dbReference type="Gene3D" id="3.30.160.60">
    <property type="entry name" value="Classic Zinc Finger"/>
    <property type="match status" value="1"/>
</dbReference>
<dbReference type="InterPro" id="IPR043128">
    <property type="entry name" value="Rev_trsase/Diguanyl_cyclase"/>
</dbReference>
<dbReference type="CDD" id="cd03586">
    <property type="entry name" value="PolY_Pol_IV_kappa"/>
    <property type="match status" value="1"/>
</dbReference>
<dbReference type="GO" id="GO:0003684">
    <property type="term" value="F:damaged DNA binding"/>
    <property type="evidence" value="ECO:0007669"/>
    <property type="project" value="InterPro"/>
</dbReference>
<dbReference type="Pfam" id="PF11798">
    <property type="entry name" value="IMS_HHH"/>
    <property type="match status" value="1"/>
</dbReference>
<dbReference type="Pfam" id="PF00817">
    <property type="entry name" value="IMS"/>
    <property type="match status" value="1"/>
</dbReference>
<feature type="region of interest" description="Disordered" evidence="3">
    <location>
        <begin position="586"/>
        <end position="621"/>
    </location>
</feature>
<dbReference type="GO" id="GO:0005634">
    <property type="term" value="C:nucleus"/>
    <property type="evidence" value="ECO:0007669"/>
    <property type="project" value="TreeGrafter"/>
</dbReference>
<dbReference type="Gene3D" id="3.30.1490.100">
    <property type="entry name" value="DNA polymerase, Y-family, little finger domain"/>
    <property type="match status" value="1"/>
</dbReference>
<dbReference type="NCBIfam" id="NF002677">
    <property type="entry name" value="PRK02406.1"/>
    <property type="match status" value="1"/>
</dbReference>
<dbReference type="PANTHER" id="PTHR11076:SF33">
    <property type="entry name" value="DNA POLYMERASE KAPPA"/>
    <property type="match status" value="1"/>
</dbReference>
<protein>
    <recommendedName>
        <fullName evidence="2">DNA polymerase kappa</fullName>
    </recommendedName>
</protein>
<feature type="region of interest" description="Disordered" evidence="3">
    <location>
        <begin position="1"/>
        <end position="23"/>
    </location>
</feature>
<name>A0A507QPP9_MONPU</name>
<evidence type="ECO:0000313" key="5">
    <source>
        <dbReference type="EMBL" id="TQB70449.1"/>
    </source>
</evidence>
<dbReference type="PROSITE" id="PS50173">
    <property type="entry name" value="UMUC"/>
    <property type="match status" value="1"/>
</dbReference>
<dbReference type="AlphaFoldDB" id="A0A507QPP9"/>
<comment type="similarity">
    <text evidence="1">Belongs to the DNA polymerase type-Y family.</text>
</comment>
<dbReference type="Gene3D" id="1.10.150.20">
    <property type="entry name" value="5' to 3' exonuclease, C-terminal subdomain"/>
    <property type="match status" value="1"/>
</dbReference>
<dbReference type="InterPro" id="IPR017961">
    <property type="entry name" value="DNA_pol_Y-fam_little_finger"/>
</dbReference>
<evidence type="ECO:0000313" key="6">
    <source>
        <dbReference type="Proteomes" id="UP000319663"/>
    </source>
</evidence>
<dbReference type="PANTHER" id="PTHR11076">
    <property type="entry name" value="DNA REPAIR POLYMERASE UMUC / TRANSFERASE FAMILY MEMBER"/>
    <property type="match status" value="1"/>
</dbReference>
<evidence type="ECO:0000259" key="4">
    <source>
        <dbReference type="PROSITE" id="PS50173"/>
    </source>
</evidence>
<dbReference type="Gene3D" id="3.30.70.270">
    <property type="match status" value="1"/>
</dbReference>
<dbReference type="OrthoDB" id="1747274at2759"/>
<comment type="caution">
    <text evidence="5">The sequence shown here is derived from an EMBL/GenBank/DDBJ whole genome shotgun (WGS) entry which is preliminary data.</text>
</comment>
<dbReference type="GO" id="GO:0070987">
    <property type="term" value="P:error-free translesion synthesis"/>
    <property type="evidence" value="ECO:0007669"/>
    <property type="project" value="UniProtKB-ARBA"/>
</dbReference>
<evidence type="ECO:0000256" key="2">
    <source>
        <dbReference type="ARBA" id="ARBA00016178"/>
    </source>
</evidence>
<dbReference type="SUPFAM" id="SSF56672">
    <property type="entry name" value="DNA/RNA polymerases"/>
    <property type="match status" value="1"/>
</dbReference>
<evidence type="ECO:0000256" key="1">
    <source>
        <dbReference type="ARBA" id="ARBA00010945"/>
    </source>
</evidence>
<dbReference type="Pfam" id="PF11799">
    <property type="entry name" value="IMS_C"/>
    <property type="match status" value="1"/>
</dbReference>
<dbReference type="FunFam" id="1.10.150.20:FF:000039">
    <property type="entry name" value="Polymerase (DNA directed) kappa"/>
    <property type="match status" value="1"/>
</dbReference>
<sequence>MESTGQKPENEHRLSPTAYSGATDGHRTLKYHLLGPSLTKAGQDAVNQQKVSEIIYNASKGSKYFTHEESRDRVLTAKIERILKEKARLEKLDLSHDLRRADELISELELTRDLSQHVVHVDCDAFFAAVEELDRPELKTVPMAVGKGVLTTCNYEARKYGCRSGMATFVAKKLCPQLICLPQNLDKYNAKANEIRAIFAQYDPLFESASIDEAYLNMTAFCVENNMSPEEAVQRMRMEVLQNTKISVSAGIAANARLAKIASNRNKPNGQFVVASNREAIMEFMRNLPVRKVNGIGRVFERELEAIGIVTCGDIYRYRGILAKVFGQKAFHFLMRCYLGLGRTKIQPVETHERKSIGNEATFHEIGDKAQIREKLWWAAQELENDLAGAQFKGRTLVLKVKLHTFEVLTRQTAPPRAVCLAKDLYNFALPMLSKLESDIPDMKLRLLGLRCTNLVSTKKVGIEFFGVTSQTKLIDQRAPGGNPESGISVEEAFEQAAREERQEEMDDLERLSQEMSLSARFNDDENVNAVSAASSSPSSTKKPESNPVYWDCPICSRPQPADDRTFNGHVDFCLSRQTIKEAVQGVSHDVLETPTQPRKRKPLSRTSTASDPRQKRLFFG</sequence>
<gene>
    <name evidence="5" type="ORF">MPDQ_000417</name>
</gene>
<dbReference type="FunFam" id="1.10.150.810:FF:000003">
    <property type="entry name" value="DNA polymerase kappa subunit"/>
    <property type="match status" value="1"/>
</dbReference>
<dbReference type="FunFam" id="3.30.1490.100:FF:000010">
    <property type="entry name" value="DNA-directed polymerase kappa"/>
    <property type="match status" value="1"/>
</dbReference>
<dbReference type="GO" id="GO:0006281">
    <property type="term" value="P:DNA repair"/>
    <property type="evidence" value="ECO:0007669"/>
    <property type="project" value="InterPro"/>
</dbReference>
<dbReference type="InterPro" id="IPR043502">
    <property type="entry name" value="DNA/RNA_pol_sf"/>
</dbReference>
<organism evidence="5 6">
    <name type="scientific">Monascus purpureus</name>
    <name type="common">Red mold</name>
    <name type="synonym">Monascus anka</name>
    <dbReference type="NCBI Taxonomy" id="5098"/>
    <lineage>
        <taxon>Eukaryota</taxon>
        <taxon>Fungi</taxon>
        <taxon>Dikarya</taxon>
        <taxon>Ascomycota</taxon>
        <taxon>Pezizomycotina</taxon>
        <taxon>Eurotiomycetes</taxon>
        <taxon>Eurotiomycetidae</taxon>
        <taxon>Eurotiales</taxon>
        <taxon>Aspergillaceae</taxon>
        <taxon>Monascus</taxon>
    </lineage>
</organism>
<dbReference type="Proteomes" id="UP000319663">
    <property type="component" value="Unassembled WGS sequence"/>
</dbReference>
<dbReference type="InterPro" id="IPR001126">
    <property type="entry name" value="UmuC"/>
</dbReference>
<keyword evidence="6" id="KW-1185">Reference proteome</keyword>
<proteinExistence type="inferred from homology"/>
<dbReference type="Gene3D" id="3.40.1170.60">
    <property type="match status" value="1"/>
</dbReference>
<dbReference type="InterPro" id="IPR050116">
    <property type="entry name" value="DNA_polymerase-Y"/>
</dbReference>
<dbReference type="FunFam" id="1.10.150.810:FF:000001">
    <property type="entry name" value="DNA polymerase kappa"/>
    <property type="match status" value="1"/>
</dbReference>
<dbReference type="STRING" id="5098.A0A507QPP9"/>